<evidence type="ECO:0000256" key="7">
    <source>
        <dbReference type="HAMAP-Rule" id="MF_00332"/>
    </source>
</evidence>
<evidence type="ECO:0000256" key="2">
    <source>
        <dbReference type="ARBA" id="ARBA00014415"/>
    </source>
</evidence>
<dbReference type="Gene3D" id="1.20.1270.10">
    <property type="match status" value="1"/>
</dbReference>
<comment type="caution">
    <text evidence="10">The sequence shown here is derived from an EMBL/GenBank/DDBJ whole genome shotgun (WGS) entry which is preliminary data.</text>
</comment>
<keyword evidence="4 7" id="KW-0547">Nucleotide-binding</keyword>
<evidence type="ECO:0000256" key="9">
    <source>
        <dbReference type="SAM" id="Coils"/>
    </source>
</evidence>
<dbReference type="SUPFAM" id="SSF53067">
    <property type="entry name" value="Actin-like ATPase domain"/>
    <property type="match status" value="2"/>
</dbReference>
<dbReference type="Proteomes" id="UP001364224">
    <property type="component" value="Unassembled WGS sequence"/>
</dbReference>
<dbReference type="InterPro" id="IPR012725">
    <property type="entry name" value="Chaperone_DnaK"/>
</dbReference>
<dbReference type="PRINTS" id="PR00301">
    <property type="entry name" value="HEATSHOCK70"/>
</dbReference>
<protein>
    <recommendedName>
        <fullName evidence="2 7">Chaperone protein DnaK</fullName>
    </recommendedName>
    <alternativeName>
        <fullName evidence="7">HSP70</fullName>
    </alternativeName>
    <alternativeName>
        <fullName evidence="7">Heat shock 70 kDa protein</fullName>
    </alternativeName>
    <alternativeName>
        <fullName evidence="7">Heat shock protein 70</fullName>
    </alternativeName>
</protein>
<dbReference type="InterPro" id="IPR018181">
    <property type="entry name" value="Heat_shock_70_CS"/>
</dbReference>
<keyword evidence="5 7" id="KW-0067">ATP-binding</keyword>
<dbReference type="RefSeq" id="WP_108520022.1">
    <property type="nucleotide sequence ID" value="NZ_JAZHRV010000001.1"/>
</dbReference>
<comment type="function">
    <text evidence="7">Acts as a chaperone.</text>
</comment>
<keyword evidence="11" id="KW-1185">Reference proteome</keyword>
<accession>A0ABU8BLS0</accession>
<dbReference type="NCBIfam" id="NF003520">
    <property type="entry name" value="PRK05183.1"/>
    <property type="match status" value="1"/>
</dbReference>
<reference evidence="10 11" key="1">
    <citation type="submission" date="2024-02" db="EMBL/GenBank/DDBJ databases">
        <title>Adaptive strategies in a cosmopolitan and abundant soil bacterium.</title>
        <authorList>
            <person name="Carini P."/>
        </authorList>
    </citation>
    <scope>NUCLEOTIDE SEQUENCE [LARGE SCALE GENOMIC DNA]</scope>
    <source>
        <strain evidence="10 11">AZCC 1608</strain>
    </source>
</reference>
<dbReference type="SUPFAM" id="SSF100920">
    <property type="entry name" value="Heat shock protein 70kD (HSP70), peptide-binding domain"/>
    <property type="match status" value="1"/>
</dbReference>
<dbReference type="PROSITE" id="PS00329">
    <property type="entry name" value="HSP70_2"/>
    <property type="match status" value="1"/>
</dbReference>
<dbReference type="PROSITE" id="PS01036">
    <property type="entry name" value="HSP70_3"/>
    <property type="match status" value="1"/>
</dbReference>
<gene>
    <name evidence="7" type="primary">dnaK</name>
    <name evidence="10" type="ORF">V1286_007025</name>
</gene>
<evidence type="ECO:0000256" key="8">
    <source>
        <dbReference type="RuleBase" id="RU003322"/>
    </source>
</evidence>
<dbReference type="Gene3D" id="2.60.34.10">
    <property type="entry name" value="Substrate Binding Domain Of DNAk, Chain A, domain 1"/>
    <property type="match status" value="1"/>
</dbReference>
<dbReference type="Gene3D" id="3.30.420.40">
    <property type="match status" value="2"/>
</dbReference>
<dbReference type="NCBIfam" id="NF001413">
    <property type="entry name" value="PRK00290.1"/>
    <property type="match status" value="1"/>
</dbReference>
<dbReference type="HAMAP" id="MF_00332">
    <property type="entry name" value="DnaK"/>
    <property type="match status" value="1"/>
</dbReference>
<feature type="modified residue" description="Phosphothreonine; by autocatalysis" evidence="7">
    <location>
        <position position="198"/>
    </location>
</feature>
<dbReference type="InterPro" id="IPR043129">
    <property type="entry name" value="ATPase_NBD"/>
</dbReference>
<evidence type="ECO:0000313" key="10">
    <source>
        <dbReference type="EMBL" id="MEH2559496.1"/>
    </source>
</evidence>
<dbReference type="EMBL" id="JAZHRV010000001">
    <property type="protein sequence ID" value="MEH2559496.1"/>
    <property type="molecule type" value="Genomic_DNA"/>
</dbReference>
<evidence type="ECO:0000256" key="1">
    <source>
        <dbReference type="ARBA" id="ARBA00007381"/>
    </source>
</evidence>
<evidence type="ECO:0000256" key="5">
    <source>
        <dbReference type="ARBA" id="ARBA00022840"/>
    </source>
</evidence>
<evidence type="ECO:0000256" key="4">
    <source>
        <dbReference type="ARBA" id="ARBA00022741"/>
    </source>
</evidence>
<dbReference type="InterPro" id="IPR013126">
    <property type="entry name" value="Hsp_70_fam"/>
</dbReference>
<evidence type="ECO:0000313" key="11">
    <source>
        <dbReference type="Proteomes" id="UP001364224"/>
    </source>
</evidence>
<dbReference type="InterPro" id="IPR029047">
    <property type="entry name" value="HSP70_peptide-bd_sf"/>
</dbReference>
<keyword evidence="3 7" id="KW-0597">Phosphoprotein</keyword>
<dbReference type="NCBIfam" id="TIGR02350">
    <property type="entry name" value="prok_dnaK"/>
    <property type="match status" value="1"/>
</dbReference>
<proteinExistence type="evidence at transcript level"/>
<dbReference type="SUPFAM" id="SSF100934">
    <property type="entry name" value="Heat shock protein 70kD (HSP70), C-terminal subdomain"/>
    <property type="match status" value="1"/>
</dbReference>
<keyword evidence="7" id="KW-0143">Chaperone</keyword>
<sequence length="633" mass="68415">MGKVIGIDLGTTNSCVAVMDGKTAKVIENAEGMRTTPSIVAVTDDGERLVGQPAKRQAVTNPERTFFAVKRLIGRRYDDPMVEKDKKLVPYKIVKASNGDAWVEADGKTYSPSQVSAFILQKMKETAEAHLGQKVEQAVITVPAYFNDAQRQATKDAGKIAGLEVLRIINEPTAAALAYGLDKSKSGTIAVYDLGGGTFDVSILEIGDGVFEVKSTNGDTFLGGEDFDMRLVSYLADEFQKEQGINLRNDKLALQRLKEAAEKAKIELSSTTQTEINLPFITADQTGPKHLTMKLTRAKFEALVDDLVQKTIEPCRKALKDAGLTAAEIGEVVLVGGMTRMPKVQEVVKQLFGKEPHKGVNPDEVVAIGAAIQAGVLQGDVKDVLLLDVTPLSLGIETLGGVFTRIIDRNTTIPTKKSQVFSTAEDNQNAVTIRVFQGEREMAADNKVLGQFDLMGIPPSPRGMPQIEVTFDIDANGIVNVSARDKATGKEQQIRIQASGGLSEADIQKMVKDAEANAAEDKKRREAVDAKNHADALVHSTEKALAEHGSKVEESERRAIEDAVSDLKEALKGDDAEAIKAKTNTLAQTSMKLGEAMYKQQAEADAKKDAAKDDVVDAEFTEVDDDKNNKKSA</sequence>
<keyword evidence="6 7" id="KW-0346">Stress response</keyword>
<dbReference type="CDD" id="cd11733">
    <property type="entry name" value="ASKHA_NBD_HSP70_HSPA9"/>
    <property type="match status" value="1"/>
</dbReference>
<dbReference type="InterPro" id="IPR029048">
    <property type="entry name" value="HSP70_C_sf"/>
</dbReference>
<dbReference type="Pfam" id="PF00012">
    <property type="entry name" value="HSP70"/>
    <property type="match status" value="1"/>
</dbReference>
<name>A0ABU8BLS0_9BRAD</name>
<organism evidence="10 11">
    <name type="scientific">Bradyrhizobium algeriense</name>
    <dbReference type="NCBI Taxonomy" id="634784"/>
    <lineage>
        <taxon>Bacteria</taxon>
        <taxon>Pseudomonadati</taxon>
        <taxon>Pseudomonadota</taxon>
        <taxon>Alphaproteobacteria</taxon>
        <taxon>Hyphomicrobiales</taxon>
        <taxon>Nitrobacteraceae</taxon>
        <taxon>Bradyrhizobium</taxon>
    </lineage>
</organism>
<dbReference type="PROSITE" id="PS00297">
    <property type="entry name" value="HSP70_1"/>
    <property type="match status" value="1"/>
</dbReference>
<feature type="coiled-coil region" evidence="9">
    <location>
        <begin position="247"/>
        <end position="274"/>
    </location>
</feature>
<dbReference type="PANTHER" id="PTHR19375">
    <property type="entry name" value="HEAT SHOCK PROTEIN 70KDA"/>
    <property type="match status" value="1"/>
</dbReference>
<dbReference type="Gene3D" id="3.90.640.10">
    <property type="entry name" value="Actin, Chain A, domain 4"/>
    <property type="match status" value="1"/>
</dbReference>
<comment type="similarity">
    <text evidence="1 7 8">Belongs to the heat shock protein 70 family.</text>
</comment>
<keyword evidence="9" id="KW-0175">Coiled coil</keyword>
<evidence type="ECO:0000256" key="6">
    <source>
        <dbReference type="ARBA" id="ARBA00023016"/>
    </source>
</evidence>
<comment type="induction">
    <text evidence="7">By stress conditions e.g. heat shock.</text>
</comment>
<evidence type="ECO:0000256" key="3">
    <source>
        <dbReference type="ARBA" id="ARBA00022553"/>
    </source>
</evidence>